<dbReference type="AlphaFoldDB" id="X6LW89"/>
<dbReference type="GO" id="GO:0006048">
    <property type="term" value="P:UDP-N-acetylglucosamine biosynthetic process"/>
    <property type="evidence" value="ECO:0007669"/>
    <property type="project" value="UniProtKB-UniRule"/>
</dbReference>
<proteinExistence type="inferred from homology"/>
<comment type="catalytic activity">
    <reaction evidence="8">
        <text>D-glucosamine 6-phosphate + acetyl-CoA = N-acetyl-D-glucosamine 6-phosphate + CoA + H(+)</text>
        <dbReference type="Rhea" id="RHEA:10292"/>
        <dbReference type="ChEBI" id="CHEBI:15378"/>
        <dbReference type="ChEBI" id="CHEBI:57287"/>
        <dbReference type="ChEBI" id="CHEBI:57288"/>
        <dbReference type="ChEBI" id="CHEBI:57513"/>
        <dbReference type="ChEBI" id="CHEBI:58725"/>
        <dbReference type="EC" id="2.3.1.4"/>
    </reaction>
</comment>
<evidence type="ECO:0000259" key="9">
    <source>
        <dbReference type="PROSITE" id="PS51186"/>
    </source>
</evidence>
<evidence type="ECO:0000256" key="2">
    <source>
        <dbReference type="ARBA" id="ARBA00004586"/>
    </source>
</evidence>
<dbReference type="SUPFAM" id="SSF55729">
    <property type="entry name" value="Acyl-CoA N-acyltransferases (Nat)"/>
    <property type="match status" value="1"/>
</dbReference>
<sequence>MATEMKTKESSVEDSTLKLRPLEKEDFKKGYLELLSQLTQVGEITEKQFNETFDVINSNKSSQVIYVIESTTEKKIVATGTLLAEQKFIHGCGKCGHIEDVVVDNSYRGKHFGQRIISKLVEIAKADGKIYKVILDCNDKNIEFYKKCGFDWKGNEMALYFN</sequence>
<gene>
    <name evidence="10" type="ORF">RFI_32416</name>
</gene>
<protein>
    <recommendedName>
        <fullName evidence="8">Glucosamine 6-phosphate N-acetyltransferase</fullName>
        <ecNumber evidence="8">2.3.1.4</ecNumber>
    </recommendedName>
</protein>
<evidence type="ECO:0000313" key="10">
    <source>
        <dbReference type="EMBL" id="ETO04980.1"/>
    </source>
</evidence>
<comment type="caution">
    <text evidence="10">The sequence shown here is derived from an EMBL/GenBank/DDBJ whole genome shotgun (WGS) entry which is preliminary data.</text>
</comment>
<dbReference type="EC" id="2.3.1.4" evidence="8"/>
<keyword evidence="7 8" id="KW-0012">Acyltransferase</keyword>
<reference evidence="10 11" key="1">
    <citation type="journal article" date="2013" name="Curr. Biol.">
        <title>The Genome of the Foraminiferan Reticulomyxa filosa.</title>
        <authorList>
            <person name="Glockner G."/>
            <person name="Hulsmann N."/>
            <person name="Schleicher M."/>
            <person name="Noegel A.A."/>
            <person name="Eichinger L."/>
            <person name="Gallinger C."/>
            <person name="Pawlowski J."/>
            <person name="Sierra R."/>
            <person name="Euteneuer U."/>
            <person name="Pillet L."/>
            <person name="Moustafa A."/>
            <person name="Platzer M."/>
            <person name="Groth M."/>
            <person name="Szafranski K."/>
            <person name="Schliwa M."/>
        </authorList>
    </citation>
    <scope>NUCLEOTIDE SEQUENCE [LARGE SCALE GENOMIC DNA]</scope>
</reference>
<dbReference type="UniPathway" id="UPA00113">
    <property type="reaction ID" value="UER00529"/>
</dbReference>
<keyword evidence="4 8" id="KW-0808">Transferase</keyword>
<dbReference type="FunFam" id="3.40.630.30:FF:000048">
    <property type="entry name" value="Glucosamine 6-phosphate N-acetyltransferase"/>
    <property type="match status" value="1"/>
</dbReference>
<keyword evidence="5" id="KW-0256">Endoplasmic reticulum</keyword>
<dbReference type="InterPro" id="IPR039143">
    <property type="entry name" value="GNPNAT1-like"/>
</dbReference>
<dbReference type="PANTHER" id="PTHR13355:SF11">
    <property type="entry name" value="GLUCOSAMINE 6-PHOSPHATE N-ACETYLTRANSFERASE"/>
    <property type="match status" value="1"/>
</dbReference>
<evidence type="ECO:0000256" key="5">
    <source>
        <dbReference type="ARBA" id="ARBA00022824"/>
    </source>
</evidence>
<evidence type="ECO:0000256" key="6">
    <source>
        <dbReference type="ARBA" id="ARBA00023136"/>
    </source>
</evidence>
<keyword evidence="11" id="KW-1185">Reference proteome</keyword>
<evidence type="ECO:0000256" key="1">
    <source>
        <dbReference type="ARBA" id="ARBA00004184"/>
    </source>
</evidence>
<dbReference type="PANTHER" id="PTHR13355">
    <property type="entry name" value="GLUCOSAMINE 6-PHOSPHATE N-ACETYLTRANSFERASE"/>
    <property type="match status" value="1"/>
</dbReference>
<feature type="domain" description="N-acetyltransferase" evidence="9">
    <location>
        <begin position="17"/>
        <end position="162"/>
    </location>
</feature>
<dbReference type="Proteomes" id="UP000023152">
    <property type="component" value="Unassembled WGS sequence"/>
</dbReference>
<dbReference type="GO" id="GO:0004343">
    <property type="term" value="F:glucosamine 6-phosphate N-acetyltransferase activity"/>
    <property type="evidence" value="ECO:0007669"/>
    <property type="project" value="UniProtKB-UniRule"/>
</dbReference>
<dbReference type="InterPro" id="IPR016181">
    <property type="entry name" value="Acyl_CoA_acyltransferase"/>
</dbReference>
<dbReference type="CDD" id="cd04301">
    <property type="entry name" value="NAT_SF"/>
    <property type="match status" value="1"/>
</dbReference>
<dbReference type="InterPro" id="IPR000182">
    <property type="entry name" value="GNAT_dom"/>
</dbReference>
<comment type="subunit">
    <text evidence="3">Homodimer.</text>
</comment>
<dbReference type="OMA" id="LVVEMKF"/>
<evidence type="ECO:0000256" key="3">
    <source>
        <dbReference type="ARBA" id="ARBA00011738"/>
    </source>
</evidence>
<evidence type="ECO:0000256" key="7">
    <source>
        <dbReference type="ARBA" id="ARBA00023315"/>
    </source>
</evidence>
<evidence type="ECO:0000313" key="11">
    <source>
        <dbReference type="Proteomes" id="UP000023152"/>
    </source>
</evidence>
<dbReference type="Pfam" id="PF00583">
    <property type="entry name" value="Acetyltransf_1"/>
    <property type="match status" value="1"/>
</dbReference>
<accession>X6LW89</accession>
<comment type="subcellular location">
    <subcellularLocation>
        <location evidence="1">Endomembrane system</location>
        <topology evidence="1">Peripheral membrane protein</topology>
    </subcellularLocation>
    <subcellularLocation>
        <location evidence="2">Endoplasmic reticulum membrane</location>
    </subcellularLocation>
</comment>
<comment type="similarity">
    <text evidence="8">Belongs to the acetyltransferase family. GNA1 subfamily.</text>
</comment>
<keyword evidence="6" id="KW-0472">Membrane</keyword>
<dbReference type="EMBL" id="ASPP01028685">
    <property type="protein sequence ID" value="ETO04980.1"/>
    <property type="molecule type" value="Genomic_DNA"/>
</dbReference>
<dbReference type="OrthoDB" id="10039976at2759"/>
<evidence type="ECO:0000256" key="8">
    <source>
        <dbReference type="RuleBase" id="RU365086"/>
    </source>
</evidence>
<dbReference type="GO" id="GO:0005789">
    <property type="term" value="C:endoplasmic reticulum membrane"/>
    <property type="evidence" value="ECO:0007669"/>
    <property type="project" value="UniProtKB-SubCell"/>
</dbReference>
<comment type="pathway">
    <text evidence="8">Nucleotide-sugar biosynthesis; UDP-N-acetyl-alpha-D-glucosamine biosynthesis; N-acetyl-alpha-D-glucosamine 1-phosphate from alpha-D-glucosamine 6-phosphate (route I): step 1/2.</text>
</comment>
<name>X6LW89_RETFI</name>
<dbReference type="Gene3D" id="3.40.630.30">
    <property type="match status" value="1"/>
</dbReference>
<evidence type="ECO:0000256" key="4">
    <source>
        <dbReference type="ARBA" id="ARBA00022679"/>
    </source>
</evidence>
<organism evidence="10 11">
    <name type="scientific">Reticulomyxa filosa</name>
    <dbReference type="NCBI Taxonomy" id="46433"/>
    <lineage>
        <taxon>Eukaryota</taxon>
        <taxon>Sar</taxon>
        <taxon>Rhizaria</taxon>
        <taxon>Retaria</taxon>
        <taxon>Foraminifera</taxon>
        <taxon>Monothalamids</taxon>
        <taxon>Reticulomyxidae</taxon>
        <taxon>Reticulomyxa</taxon>
    </lineage>
</organism>
<dbReference type="PROSITE" id="PS51186">
    <property type="entry name" value="GNAT"/>
    <property type="match status" value="1"/>
</dbReference>